<evidence type="ECO:0000256" key="2">
    <source>
        <dbReference type="ARBA" id="ARBA00023125"/>
    </source>
</evidence>
<evidence type="ECO:0000256" key="3">
    <source>
        <dbReference type="ARBA" id="ARBA00023163"/>
    </source>
</evidence>
<dbReference type="STRING" id="1300222.I532_12454"/>
<dbReference type="PANTHER" id="PTHR30136:SF24">
    <property type="entry name" value="HTH-TYPE TRANSCRIPTIONAL REPRESSOR ALLR"/>
    <property type="match status" value="1"/>
</dbReference>
<keyword evidence="2" id="KW-0238">DNA-binding</keyword>
<comment type="caution">
    <text evidence="6">The sequence shown here is derived from an EMBL/GenBank/DDBJ whole genome shotgun (WGS) entry which is preliminary data.</text>
</comment>
<dbReference type="GO" id="GO:0003700">
    <property type="term" value="F:DNA-binding transcription factor activity"/>
    <property type="evidence" value="ECO:0007669"/>
    <property type="project" value="TreeGrafter"/>
</dbReference>
<dbReference type="SUPFAM" id="SSF46785">
    <property type="entry name" value="Winged helix' DNA-binding domain"/>
    <property type="match status" value="1"/>
</dbReference>
<accession>M8DZH9</accession>
<dbReference type="PANTHER" id="PTHR30136">
    <property type="entry name" value="HELIX-TURN-HELIX TRANSCRIPTIONAL REGULATOR, ICLR FAMILY"/>
    <property type="match status" value="1"/>
</dbReference>
<dbReference type="InterPro" id="IPR036388">
    <property type="entry name" value="WH-like_DNA-bd_sf"/>
</dbReference>
<proteinExistence type="predicted"/>
<dbReference type="InterPro" id="IPR050707">
    <property type="entry name" value="HTH_MetabolicPath_Reg"/>
</dbReference>
<evidence type="ECO:0000256" key="1">
    <source>
        <dbReference type="ARBA" id="ARBA00023015"/>
    </source>
</evidence>
<dbReference type="Pfam" id="PF09339">
    <property type="entry name" value="HTH_IclR"/>
    <property type="match status" value="1"/>
</dbReference>
<feature type="domain" description="HTH iclR-type" evidence="4">
    <location>
        <begin position="2"/>
        <end position="64"/>
    </location>
</feature>
<keyword evidence="1" id="KW-0805">Transcription regulation</keyword>
<feature type="domain" description="IclR-ED" evidence="5">
    <location>
        <begin position="65"/>
        <end position="247"/>
    </location>
</feature>
<dbReference type="AlphaFoldDB" id="M8DZH9"/>
<evidence type="ECO:0000259" key="4">
    <source>
        <dbReference type="PROSITE" id="PS51077"/>
    </source>
</evidence>
<dbReference type="SMART" id="SM00346">
    <property type="entry name" value="HTH_ICLR"/>
    <property type="match status" value="1"/>
</dbReference>
<dbReference type="Gene3D" id="1.10.10.10">
    <property type="entry name" value="Winged helix-like DNA-binding domain superfamily/Winged helix DNA-binding domain"/>
    <property type="match status" value="1"/>
</dbReference>
<dbReference type="Gene3D" id="3.30.450.40">
    <property type="match status" value="1"/>
</dbReference>
<keyword evidence="7" id="KW-1185">Reference proteome</keyword>
<dbReference type="InterPro" id="IPR036390">
    <property type="entry name" value="WH_DNA-bd_sf"/>
</dbReference>
<dbReference type="SUPFAM" id="SSF55781">
    <property type="entry name" value="GAF domain-like"/>
    <property type="match status" value="1"/>
</dbReference>
<dbReference type="PATRIC" id="fig|1300222.3.peg.2600"/>
<dbReference type="GO" id="GO:0003677">
    <property type="term" value="F:DNA binding"/>
    <property type="evidence" value="ECO:0007669"/>
    <property type="project" value="UniProtKB-KW"/>
</dbReference>
<sequence>MLKTLDNALDLLKHFTREKPQWGVRELAKEMNISHTVVYRMLATFERYGFVKQEPKTKKYELGFSFLEYASTVKDNLDITELIYPVMKRVAEATNESVFLTWLDGLEGICLEIAESRQQVKYAMSIGSRTLLYAGASNKVIMAYLPASTQSAIIEKGLRPRTEHTIHDKEKLLQDLARIREDGWAYSVGEYTDTVFGIAVPLFSGDRQVVASLTIAGPDYRMPEQKVPEALRELRTAQQEVQAILQRIF</sequence>
<dbReference type="RefSeq" id="WP_003388580.1">
    <property type="nucleotide sequence ID" value="NZ_APBN01000004.1"/>
</dbReference>
<dbReference type="InterPro" id="IPR029016">
    <property type="entry name" value="GAF-like_dom_sf"/>
</dbReference>
<dbReference type="Pfam" id="PF01614">
    <property type="entry name" value="IclR_C"/>
    <property type="match status" value="1"/>
</dbReference>
<dbReference type="GO" id="GO:0045892">
    <property type="term" value="P:negative regulation of DNA-templated transcription"/>
    <property type="evidence" value="ECO:0007669"/>
    <property type="project" value="TreeGrafter"/>
</dbReference>
<dbReference type="Proteomes" id="UP000012081">
    <property type="component" value="Unassembled WGS sequence"/>
</dbReference>
<name>M8DZH9_9BACL</name>
<organism evidence="6 7">
    <name type="scientific">Brevibacillus borstelensis AK1</name>
    <dbReference type="NCBI Taxonomy" id="1300222"/>
    <lineage>
        <taxon>Bacteria</taxon>
        <taxon>Bacillati</taxon>
        <taxon>Bacillota</taxon>
        <taxon>Bacilli</taxon>
        <taxon>Bacillales</taxon>
        <taxon>Paenibacillaceae</taxon>
        <taxon>Brevibacillus</taxon>
    </lineage>
</organism>
<evidence type="ECO:0000313" key="6">
    <source>
        <dbReference type="EMBL" id="EMT52466.1"/>
    </source>
</evidence>
<evidence type="ECO:0000259" key="5">
    <source>
        <dbReference type="PROSITE" id="PS51078"/>
    </source>
</evidence>
<dbReference type="EMBL" id="APBN01000004">
    <property type="protein sequence ID" value="EMT52466.1"/>
    <property type="molecule type" value="Genomic_DNA"/>
</dbReference>
<dbReference type="PROSITE" id="PS51077">
    <property type="entry name" value="HTH_ICLR"/>
    <property type="match status" value="1"/>
</dbReference>
<gene>
    <name evidence="6" type="ORF">I532_12454</name>
</gene>
<dbReference type="InterPro" id="IPR014757">
    <property type="entry name" value="Tscrpt_reg_IclR_C"/>
</dbReference>
<dbReference type="PROSITE" id="PS51078">
    <property type="entry name" value="ICLR_ED"/>
    <property type="match status" value="1"/>
</dbReference>
<dbReference type="OrthoDB" id="9791752at2"/>
<keyword evidence="3" id="KW-0804">Transcription</keyword>
<evidence type="ECO:0000313" key="7">
    <source>
        <dbReference type="Proteomes" id="UP000012081"/>
    </source>
</evidence>
<dbReference type="InterPro" id="IPR005471">
    <property type="entry name" value="Tscrpt_reg_IclR_N"/>
</dbReference>
<reference evidence="6 7" key="1">
    <citation type="submission" date="2013-03" db="EMBL/GenBank/DDBJ databases">
        <title>Assembly of a new bacterial strain Brevibacillus borstelensis AK1.</title>
        <authorList>
            <person name="Rajan I."/>
            <person name="PoliReddy D."/>
            <person name="Sugumar T."/>
            <person name="Rathinam K."/>
            <person name="Alqarawi S."/>
            <person name="Khalil A.B."/>
            <person name="Sivakumar N."/>
        </authorList>
    </citation>
    <scope>NUCLEOTIDE SEQUENCE [LARGE SCALE GENOMIC DNA]</scope>
    <source>
        <strain evidence="6 7">AK1</strain>
    </source>
</reference>
<protein>
    <submittedName>
        <fullName evidence="6">IclR family transcriptional regulator</fullName>
    </submittedName>
</protein>